<dbReference type="PROSITE" id="PS50853">
    <property type="entry name" value="FN3"/>
    <property type="match status" value="2"/>
</dbReference>
<evidence type="ECO:0000259" key="14">
    <source>
        <dbReference type="PROSITE" id="PS50055"/>
    </source>
</evidence>
<reference evidence="18" key="1">
    <citation type="submission" date="2022-11" db="UniProtKB">
        <authorList>
            <consortium name="WormBaseParasite"/>
        </authorList>
    </citation>
    <scope>IDENTIFICATION</scope>
</reference>
<dbReference type="PROSITE" id="PS50056">
    <property type="entry name" value="TYR_PHOSPHATASE_2"/>
    <property type="match status" value="1"/>
</dbReference>
<keyword evidence="3 12" id="KW-0812">Transmembrane</keyword>
<comment type="catalytic activity">
    <reaction evidence="10">
        <text>O-phospho-L-tyrosyl-[protein] + H2O = L-tyrosyl-[protein] + phosphate</text>
        <dbReference type="Rhea" id="RHEA:10684"/>
        <dbReference type="Rhea" id="RHEA-COMP:10136"/>
        <dbReference type="Rhea" id="RHEA-COMP:20101"/>
        <dbReference type="ChEBI" id="CHEBI:15377"/>
        <dbReference type="ChEBI" id="CHEBI:43474"/>
        <dbReference type="ChEBI" id="CHEBI:46858"/>
        <dbReference type="ChEBI" id="CHEBI:61978"/>
        <dbReference type="EC" id="3.1.3.48"/>
    </reaction>
</comment>
<dbReference type="CDD" id="cd00063">
    <property type="entry name" value="FN3"/>
    <property type="match status" value="2"/>
</dbReference>
<feature type="region of interest" description="Disordered" evidence="11">
    <location>
        <begin position="1056"/>
        <end position="1084"/>
    </location>
</feature>
<dbReference type="WBParaSite" id="jg6128.2">
    <property type="protein sequence ID" value="jg6128.2"/>
    <property type="gene ID" value="jg6128"/>
</dbReference>
<dbReference type="PROSITE" id="PS00383">
    <property type="entry name" value="TYR_PHOSPHATASE_1"/>
    <property type="match status" value="1"/>
</dbReference>
<dbReference type="SUPFAM" id="SSF52799">
    <property type="entry name" value="(Phosphotyrosine protein) phosphatases II"/>
    <property type="match status" value="1"/>
</dbReference>
<dbReference type="InterPro" id="IPR056970">
    <property type="entry name" value="Fn3_Dep-1_4th"/>
</dbReference>
<dbReference type="InterPro" id="IPR003595">
    <property type="entry name" value="Tyr_Pase_cat"/>
</dbReference>
<dbReference type="Pfam" id="PF00102">
    <property type="entry name" value="Y_phosphatase"/>
    <property type="match status" value="1"/>
</dbReference>
<dbReference type="InterPro" id="IPR003961">
    <property type="entry name" value="FN3_dom"/>
</dbReference>
<evidence type="ECO:0000256" key="7">
    <source>
        <dbReference type="ARBA" id="ARBA00022989"/>
    </source>
</evidence>
<dbReference type="InterPro" id="IPR057482">
    <property type="entry name" value="Fn3_Dep-1_3rd"/>
</dbReference>
<feature type="chain" id="PRO_5037631615" description="protein-tyrosine-phosphatase" evidence="13">
    <location>
        <begin position="20"/>
        <end position="1492"/>
    </location>
</feature>
<evidence type="ECO:0000256" key="1">
    <source>
        <dbReference type="ARBA" id="ARBA00004479"/>
    </source>
</evidence>
<feature type="region of interest" description="Disordered" evidence="11">
    <location>
        <begin position="970"/>
        <end position="1004"/>
    </location>
</feature>
<evidence type="ECO:0000256" key="12">
    <source>
        <dbReference type="SAM" id="Phobius"/>
    </source>
</evidence>
<dbReference type="InterPro" id="IPR036116">
    <property type="entry name" value="FN3_sf"/>
</dbReference>
<evidence type="ECO:0000256" key="8">
    <source>
        <dbReference type="ARBA" id="ARBA00023136"/>
    </source>
</evidence>
<evidence type="ECO:0000313" key="17">
    <source>
        <dbReference type="Proteomes" id="UP000887574"/>
    </source>
</evidence>
<dbReference type="Pfam" id="PF24943">
    <property type="entry name" value="Fn3_Dep-1_2nd"/>
    <property type="match status" value="1"/>
</dbReference>
<dbReference type="InterPro" id="IPR056969">
    <property type="entry name" value="Fn3_Dep-1_6th"/>
</dbReference>
<feature type="transmembrane region" description="Helical" evidence="12">
    <location>
        <begin position="886"/>
        <end position="904"/>
    </location>
</feature>
<dbReference type="Pfam" id="PF25300">
    <property type="entry name" value="Fn3_Dep-1_3rd"/>
    <property type="match status" value="1"/>
</dbReference>
<name>A0A915EI30_9BILA</name>
<feature type="transmembrane region" description="Helical" evidence="12">
    <location>
        <begin position="854"/>
        <end position="874"/>
    </location>
</feature>
<dbReference type="InterPro" id="IPR000387">
    <property type="entry name" value="Tyr_Pase_dom"/>
</dbReference>
<evidence type="ECO:0000256" key="5">
    <source>
        <dbReference type="ARBA" id="ARBA00022801"/>
    </source>
</evidence>
<evidence type="ECO:0000256" key="11">
    <source>
        <dbReference type="SAM" id="MobiDB-lite"/>
    </source>
</evidence>
<dbReference type="InterPro" id="IPR056966">
    <property type="entry name" value="Fn3_Dep-1_5th"/>
</dbReference>
<feature type="domain" description="Fibronectin type-III" evidence="16">
    <location>
        <begin position="224"/>
        <end position="315"/>
    </location>
</feature>
<feature type="compositionally biased region" description="Acidic residues" evidence="11">
    <location>
        <begin position="1482"/>
        <end position="1492"/>
    </location>
</feature>
<dbReference type="Gene3D" id="3.90.190.10">
    <property type="entry name" value="Protein tyrosine phosphatase superfamily"/>
    <property type="match status" value="1"/>
</dbReference>
<dbReference type="GO" id="GO:0016020">
    <property type="term" value="C:membrane"/>
    <property type="evidence" value="ECO:0007669"/>
    <property type="project" value="UniProtKB-SubCell"/>
</dbReference>
<dbReference type="InterPro" id="IPR029021">
    <property type="entry name" value="Prot-tyrosine_phosphatase-like"/>
</dbReference>
<evidence type="ECO:0000256" key="9">
    <source>
        <dbReference type="ARBA" id="ARBA00023180"/>
    </source>
</evidence>
<feature type="compositionally biased region" description="Low complexity" evidence="11">
    <location>
        <begin position="980"/>
        <end position="993"/>
    </location>
</feature>
<dbReference type="FunFam" id="3.90.190.10:FF:000009">
    <property type="entry name" value="Receptor-type tyrosine-protein phosphatase beta"/>
    <property type="match status" value="1"/>
</dbReference>
<evidence type="ECO:0000256" key="3">
    <source>
        <dbReference type="ARBA" id="ARBA00022692"/>
    </source>
</evidence>
<dbReference type="InterPro" id="IPR050713">
    <property type="entry name" value="RTP_Phos/Ushers"/>
</dbReference>
<evidence type="ECO:0000256" key="6">
    <source>
        <dbReference type="ARBA" id="ARBA00022912"/>
    </source>
</evidence>
<dbReference type="InterPro" id="IPR056968">
    <property type="entry name" value="Fn3_Dep-1_2nd"/>
</dbReference>
<organism evidence="17 18">
    <name type="scientific">Ditylenchus dipsaci</name>
    <dbReference type="NCBI Taxonomy" id="166011"/>
    <lineage>
        <taxon>Eukaryota</taxon>
        <taxon>Metazoa</taxon>
        <taxon>Ecdysozoa</taxon>
        <taxon>Nematoda</taxon>
        <taxon>Chromadorea</taxon>
        <taxon>Rhabditida</taxon>
        <taxon>Tylenchina</taxon>
        <taxon>Tylenchomorpha</taxon>
        <taxon>Sphaerularioidea</taxon>
        <taxon>Anguinidae</taxon>
        <taxon>Anguininae</taxon>
        <taxon>Ditylenchus</taxon>
    </lineage>
</organism>
<dbReference type="SMART" id="SM00404">
    <property type="entry name" value="PTPc_motif"/>
    <property type="match status" value="1"/>
</dbReference>
<protein>
    <recommendedName>
        <fullName evidence="2">protein-tyrosine-phosphatase</fullName>
        <ecNumber evidence="2">3.1.3.48</ecNumber>
    </recommendedName>
</protein>
<evidence type="ECO:0000259" key="16">
    <source>
        <dbReference type="PROSITE" id="PS50853"/>
    </source>
</evidence>
<keyword evidence="6" id="KW-0904">Protein phosphatase</keyword>
<dbReference type="Pfam" id="PF24940">
    <property type="entry name" value="Fn3_Dep-1_5th"/>
    <property type="match status" value="1"/>
</dbReference>
<dbReference type="PRINTS" id="PR00700">
    <property type="entry name" value="PRTYPHPHTASE"/>
</dbReference>
<keyword evidence="7 12" id="KW-1133">Transmembrane helix</keyword>
<feature type="domain" description="Fibronectin type-III" evidence="16">
    <location>
        <begin position="623"/>
        <end position="746"/>
    </location>
</feature>
<dbReference type="SMART" id="SM00060">
    <property type="entry name" value="FN3"/>
    <property type="match status" value="3"/>
</dbReference>
<dbReference type="InterPro" id="IPR000242">
    <property type="entry name" value="PTP_cat"/>
</dbReference>
<evidence type="ECO:0000259" key="15">
    <source>
        <dbReference type="PROSITE" id="PS50056"/>
    </source>
</evidence>
<evidence type="ECO:0000256" key="13">
    <source>
        <dbReference type="SAM" id="SignalP"/>
    </source>
</evidence>
<sequence>MQMMCLSSLMLNSLSLIICQQHKKRSHLINLPNLLKYKNPSRLLNVYLPQFFHSFKQFIARVTDISNVVESRLRDANRTFLASLADSSLINIHGLNPGHRYSIAILGRREAESTLIKEESVIMDPVSLDFSSTGAVQTSFTNITMRLNKPERALQDIFRVEYMQVEPPKRYPILDVNDIEDQKQVELYLGNLNPGRDFLISVTSLKDDLPSKPWKEIVTTKPLRPDSLAVTEINSTCVKLNWMLSPESGVDIFKVAYGVLHGQNNMVKTETPNTQQDLCDMLPGQTYVFAVIAEKSHQISDPATISHTVRPAPPTDLSVEADFEKAKFRIHVELAPQEKSKSEKCSIMVSSEQGSDGTEQIVKVQVQDSLPSCDAFVDLIPGKASISGQKSSTKVLRSTALEPGFDFKAFGLSIQESNAGSIRLQWPNSEVSRLRVMDLWSKIVGNDSRLHFTLNPQTDELKSHEREPVKQVETTPVENISIIIDQLKRGACYKVHLYTVTSSGIVSKHRFEQYFRLSSPLVEVAIGQITKSSAMIQAFVIKGASDLMTTTGSYASAAISSECVLNIVVLDGYSVVVYDKTLVLKNSGGAPSLPLAGLRPFFKYTVNSQVICGQSPDNAETCPPKPGQVQNISTKPLNPYSVQLSWYPPALRNGLITHYIVHIMPEDPEEKPWSVNVAANLTPHVFFMNDGSESLLPVNSTAIPPVEATIDNLTGGEVYRMNVVAVTEAGAGEIPLEIKPMEMPVAAPPLPSFLLEIIPNSVKSQELTVRYNTDLAQVQAFDTWPPYVAIESMPEGKRFLPRMITEVIGGDPLCADRDTANLRLYTAPNLWTDTLYSEIATTEALKGDVSVRGVFALLTVIFLCCLLAIALFLFYTRQRENRKAEVILVEKILVFLSQSSYFGLNPRLLLSYFLCCRHCLIICTQVGRGPTPTRLQLLVVFLAEISEVKLVTPLTATVTTIITSIRTPTKTGTFPRARRANTPASSTSAATTAHLPHSPPTTTTDTNKFNFSSSTHLPSVPVVHEPLRVLGGRISPPEASPIMTDLSASKLQPPGEGMQNGLAHNSPNGPFNTHHRRSKSLRERTGVDQRLERLPANCANSSLAGQKSVLWTVVKSQLGVDKSRPIRLCDFSEHVRLMSADSDFRFSEEYEDLRLVGIGQSCIAADLSVNRAKNRFTNILPYDHSRVKLQATDDEDGSDYINASYMPGFNGRREFIAAQGPLPSTRDHFWRLVWEQQCPAIVALTKCVEKGRDKCHQYWPDNGQRTVLYADIEVTLLNESIDYEEFTVRELRLTNLAEPSQQPRTVQHLHYMAWPDFGVPDHPAGIVHFARLFRNKLPASTNNKPTIVHCSAGVGRSGTFIALDRLVQNVEYGRNVDPFGTVYEMRLERCHMVQNEAQYIFIFHCLQFVLENFFPHMLQSSNKLTSSPANITSPRPGYTPNQVPSTRNSNVFFAHTISHDGSPHGWKSPSSLSEVHQNPGFLEDEGIAESGL</sequence>
<feature type="region of interest" description="Disordered" evidence="11">
    <location>
        <begin position="1462"/>
        <end position="1492"/>
    </location>
</feature>
<keyword evidence="17" id="KW-1185">Reference proteome</keyword>
<dbReference type="InterPro" id="IPR016130">
    <property type="entry name" value="Tyr_Pase_AS"/>
</dbReference>
<dbReference type="Pfam" id="PF24950">
    <property type="entry name" value="Fn3_Dep-1_6th"/>
    <property type="match status" value="1"/>
</dbReference>
<dbReference type="PROSITE" id="PS50055">
    <property type="entry name" value="TYR_PHOSPHATASE_PTP"/>
    <property type="match status" value="1"/>
</dbReference>
<dbReference type="Pfam" id="PF24942">
    <property type="entry name" value="Fn3_Dep-1_1st"/>
    <property type="match status" value="1"/>
</dbReference>
<dbReference type="SMART" id="SM00194">
    <property type="entry name" value="PTPc"/>
    <property type="match status" value="1"/>
</dbReference>
<accession>A0A915EI30</accession>
<dbReference type="Gene3D" id="2.60.40.10">
    <property type="entry name" value="Immunoglobulins"/>
    <property type="match status" value="2"/>
</dbReference>
<evidence type="ECO:0000256" key="10">
    <source>
        <dbReference type="ARBA" id="ARBA00051722"/>
    </source>
</evidence>
<dbReference type="PANTHER" id="PTHR46957:SF3">
    <property type="entry name" value="CYTOKINE RECEPTOR"/>
    <property type="match status" value="1"/>
</dbReference>
<comment type="subcellular location">
    <subcellularLocation>
        <location evidence="1">Membrane</location>
        <topology evidence="1">Single-pass type I membrane protein</topology>
    </subcellularLocation>
</comment>
<evidence type="ECO:0000256" key="4">
    <source>
        <dbReference type="ARBA" id="ARBA00022729"/>
    </source>
</evidence>
<evidence type="ECO:0000256" key="2">
    <source>
        <dbReference type="ARBA" id="ARBA00013064"/>
    </source>
</evidence>
<keyword evidence="9" id="KW-0325">Glycoprotein</keyword>
<evidence type="ECO:0000313" key="18">
    <source>
        <dbReference type="WBParaSite" id="jg6128.2"/>
    </source>
</evidence>
<dbReference type="GO" id="GO:0004725">
    <property type="term" value="F:protein tyrosine phosphatase activity"/>
    <property type="evidence" value="ECO:0007669"/>
    <property type="project" value="UniProtKB-EC"/>
</dbReference>
<feature type="signal peptide" evidence="13">
    <location>
        <begin position="1"/>
        <end position="19"/>
    </location>
</feature>
<feature type="domain" description="Tyrosine specific protein phosphatases" evidence="15">
    <location>
        <begin position="1327"/>
        <end position="1400"/>
    </location>
</feature>
<dbReference type="InterPro" id="IPR013783">
    <property type="entry name" value="Ig-like_fold"/>
</dbReference>
<keyword evidence="8 12" id="KW-0472">Membrane</keyword>
<dbReference type="InterPro" id="IPR056967">
    <property type="entry name" value="Fn3_Dep-1_1st"/>
</dbReference>
<dbReference type="SUPFAM" id="SSF49265">
    <property type="entry name" value="Fibronectin type III"/>
    <property type="match status" value="2"/>
</dbReference>
<feature type="domain" description="Tyrosine-protein phosphatase" evidence="14">
    <location>
        <begin position="1146"/>
        <end position="1409"/>
    </location>
</feature>
<keyword evidence="4 13" id="KW-0732">Signal</keyword>
<dbReference type="Pfam" id="PF24946">
    <property type="entry name" value="Fn3_Dep-1_4th"/>
    <property type="match status" value="1"/>
</dbReference>
<dbReference type="PANTHER" id="PTHR46957">
    <property type="entry name" value="CYTOKINE RECEPTOR"/>
    <property type="match status" value="1"/>
</dbReference>
<feature type="compositionally biased region" description="Polar residues" evidence="11">
    <location>
        <begin position="1062"/>
        <end position="1071"/>
    </location>
</feature>
<dbReference type="EC" id="3.1.3.48" evidence="2"/>
<proteinExistence type="predicted"/>
<dbReference type="Proteomes" id="UP000887574">
    <property type="component" value="Unplaced"/>
</dbReference>
<keyword evidence="5" id="KW-0378">Hydrolase</keyword>